<protein>
    <recommendedName>
        <fullName evidence="7">DUF86 domain-containing protein</fullName>
    </recommendedName>
</protein>
<dbReference type="PANTHER" id="PTHR33397:SF5">
    <property type="entry name" value="RNASE YUTE-RELATED"/>
    <property type="match status" value="1"/>
</dbReference>
<dbReference type="AlphaFoldDB" id="A0A977KBK6"/>
<dbReference type="GO" id="GO:0004540">
    <property type="term" value="F:RNA nuclease activity"/>
    <property type="evidence" value="ECO:0007669"/>
    <property type="project" value="InterPro"/>
</dbReference>
<proteinExistence type="inferred from homology"/>
<name>A0A977KBK6_9CREN</name>
<evidence type="ECO:0000256" key="3">
    <source>
        <dbReference type="ARBA" id="ARBA00022801"/>
    </source>
</evidence>
<evidence type="ECO:0000313" key="5">
    <source>
        <dbReference type="EMBL" id="UXD22657.1"/>
    </source>
</evidence>
<evidence type="ECO:0000256" key="4">
    <source>
        <dbReference type="ARBA" id="ARBA00024207"/>
    </source>
</evidence>
<dbReference type="GO" id="GO:0016787">
    <property type="term" value="F:hydrolase activity"/>
    <property type="evidence" value="ECO:0007669"/>
    <property type="project" value="UniProtKB-KW"/>
</dbReference>
<dbReference type="GO" id="GO:0110001">
    <property type="term" value="C:toxin-antitoxin complex"/>
    <property type="evidence" value="ECO:0007669"/>
    <property type="project" value="InterPro"/>
</dbReference>
<dbReference type="EMBL" id="CP006868">
    <property type="protein sequence ID" value="UXD22657.1"/>
    <property type="molecule type" value="Genomic_DNA"/>
</dbReference>
<evidence type="ECO:0000256" key="1">
    <source>
        <dbReference type="ARBA" id="ARBA00022649"/>
    </source>
</evidence>
<accession>A0A977KBK6</accession>
<keyword evidence="6" id="KW-1185">Reference proteome</keyword>
<keyword evidence="2" id="KW-0540">Nuclease</keyword>
<dbReference type="Proteomes" id="UP001063698">
    <property type="component" value="Chromosome"/>
</dbReference>
<dbReference type="InterPro" id="IPR052379">
    <property type="entry name" value="Type_VII_TA_RNase"/>
</dbReference>
<gene>
    <name evidence="5" type="ORF">IPA_07100</name>
</gene>
<dbReference type="Gene3D" id="1.20.120.580">
    <property type="entry name" value="bsu32300-like"/>
    <property type="match status" value="1"/>
</dbReference>
<sequence>MSRARKAIEKLRGISEVPLEEYLSDEDLQALSERYLHILLEAILDLGAFVLAKKGVSVGTTYRDIVEGLIRIGVIPAELGYLARGIPGMRNVLVHGYAEIRHDIVYQLLKDELGDLVRIFERILKEAEELDP</sequence>
<dbReference type="InterPro" id="IPR008201">
    <property type="entry name" value="HepT-like"/>
</dbReference>
<keyword evidence="3" id="KW-0378">Hydrolase</keyword>
<organism evidence="5 6">
    <name type="scientific">Ignicoccus pacificus DSM 13166</name>
    <dbReference type="NCBI Taxonomy" id="940294"/>
    <lineage>
        <taxon>Archaea</taxon>
        <taxon>Thermoproteota</taxon>
        <taxon>Thermoprotei</taxon>
        <taxon>Desulfurococcales</taxon>
        <taxon>Desulfurococcaceae</taxon>
        <taxon>Ignicoccus</taxon>
    </lineage>
</organism>
<dbReference type="NCBIfam" id="NF047751">
    <property type="entry name" value="HepT_toxin"/>
    <property type="match status" value="1"/>
</dbReference>
<dbReference type="PANTHER" id="PTHR33397">
    <property type="entry name" value="UPF0331 PROTEIN YUTE"/>
    <property type="match status" value="1"/>
</dbReference>
<dbReference type="KEGG" id="ipc:IPA_07100"/>
<reference evidence="5" key="1">
    <citation type="submission" date="2013-11" db="EMBL/GenBank/DDBJ databases">
        <title>Comparative genomics of Ignicoccus.</title>
        <authorList>
            <person name="Podar M."/>
        </authorList>
    </citation>
    <scope>NUCLEOTIDE SEQUENCE</scope>
    <source>
        <strain evidence="5">DSM 13166</strain>
    </source>
</reference>
<keyword evidence="1" id="KW-1277">Toxin-antitoxin system</keyword>
<dbReference type="Pfam" id="PF01934">
    <property type="entry name" value="HepT-like"/>
    <property type="match status" value="1"/>
</dbReference>
<evidence type="ECO:0000256" key="2">
    <source>
        <dbReference type="ARBA" id="ARBA00022722"/>
    </source>
</evidence>
<evidence type="ECO:0000313" key="6">
    <source>
        <dbReference type="Proteomes" id="UP001063698"/>
    </source>
</evidence>
<dbReference type="InterPro" id="IPR037038">
    <property type="entry name" value="HepT-like_sf"/>
</dbReference>
<comment type="similarity">
    <text evidence="4">Belongs to the HepT RNase toxin family.</text>
</comment>
<evidence type="ECO:0008006" key="7">
    <source>
        <dbReference type="Google" id="ProtNLM"/>
    </source>
</evidence>